<dbReference type="Proteomes" id="UP001267638">
    <property type="component" value="Unassembled WGS sequence"/>
</dbReference>
<comment type="caution">
    <text evidence="2">The sequence shown here is derived from an EMBL/GenBank/DDBJ whole genome shotgun (WGS) entry which is preliminary data.</text>
</comment>
<evidence type="ECO:0000313" key="3">
    <source>
        <dbReference type="Proteomes" id="UP001267638"/>
    </source>
</evidence>
<dbReference type="InterPro" id="IPR017601">
    <property type="entry name" value="DGQHR-contain_dom"/>
</dbReference>
<protein>
    <submittedName>
        <fullName evidence="2">DGQHR domain-containing protein</fullName>
    </submittedName>
</protein>
<organism evidence="2 3">
    <name type="scientific">Sphingobium xenophagum</name>
    <dbReference type="NCBI Taxonomy" id="121428"/>
    <lineage>
        <taxon>Bacteria</taxon>
        <taxon>Pseudomonadati</taxon>
        <taxon>Pseudomonadota</taxon>
        <taxon>Alphaproteobacteria</taxon>
        <taxon>Sphingomonadales</taxon>
        <taxon>Sphingomonadaceae</taxon>
        <taxon>Sphingobium</taxon>
    </lineage>
</organism>
<proteinExistence type="predicted"/>
<reference evidence="2 3" key="1">
    <citation type="submission" date="2023-07" db="EMBL/GenBank/DDBJ databases">
        <title>Sorghum-associated microbial communities from plants grown in Nebraska, USA.</title>
        <authorList>
            <person name="Schachtman D."/>
        </authorList>
    </citation>
    <scope>NUCLEOTIDE SEQUENCE [LARGE SCALE GENOMIC DNA]</scope>
    <source>
        <strain evidence="2 3">4256</strain>
    </source>
</reference>
<keyword evidence="3" id="KW-1185">Reference proteome</keyword>
<gene>
    <name evidence="2" type="ORF">J2W40_001415</name>
</gene>
<name>A0ABU1WZ71_SPHXE</name>
<evidence type="ECO:0000313" key="2">
    <source>
        <dbReference type="EMBL" id="MDR7154603.1"/>
    </source>
</evidence>
<evidence type="ECO:0000256" key="1">
    <source>
        <dbReference type="SAM" id="MobiDB-lite"/>
    </source>
</evidence>
<sequence length="573" mass="64913">MAGGKVKPKKKQRKLTPEERKRRRHQRSQIDRVRGIFGRTGFVRVPDISDKEFTFSGRTGDVDDVFVRENIIVCTEYTISTGEKLGDHIKGKVHLFQRMHEEPQKCIAFLFEKFPTLRSVVSNKYHDSHLRLRILYCSNDEVNSQHKALTSETIFLWGATVEYFRVLTSTLRLSARHEMLQFLRLDHGEIGVNGALPDGQEEKKFEGSLLPVAHSNFPTGYKVVSFYVTPGTLLDRAYVLRKDGWRQSDGLYQRLIDKKKIDQIRLHLKREKRVFANNVIVTLPEGTRLDKDGKEVNPEKIDRTTSVMVKIPNRSNSIGIVDGQHRIFSYFEDAKDDPDISEFRARQNLLATGVIYPEGTSDADRERFEAGLFLEINANQNSAKTSLKQAIKVITEPYSDDSIGKRLVTRLGKITPLEGLIERHAFEKGVLPTSSMVSFALAQLIRIGGDESLLNHWSSPKKADVLAKSDNLALIEYVEFCATQLSIFLSAAKACLPASSWAIKKNEGAGVLATVSVNGLIILFRKVVKSEGLSDFEGYKEKLKELGNFDFHGYHSSHYNRMANDMLDKVYGK</sequence>
<dbReference type="EMBL" id="JAVDWV010000005">
    <property type="protein sequence ID" value="MDR7154603.1"/>
    <property type="molecule type" value="Genomic_DNA"/>
</dbReference>
<dbReference type="RefSeq" id="WP_310223028.1">
    <property type="nucleotide sequence ID" value="NZ_JAVDWV010000005.1"/>
</dbReference>
<accession>A0ABU1WZ71</accession>
<dbReference type="NCBIfam" id="TIGR03187">
    <property type="entry name" value="DGQHR"/>
    <property type="match status" value="1"/>
</dbReference>
<feature type="region of interest" description="Disordered" evidence="1">
    <location>
        <begin position="1"/>
        <end position="28"/>
    </location>
</feature>
<feature type="compositionally biased region" description="Basic residues" evidence="1">
    <location>
        <begin position="1"/>
        <end position="14"/>
    </location>
</feature>